<evidence type="ECO:0000313" key="2">
    <source>
        <dbReference type="Proteomes" id="UP000095544"/>
    </source>
</evidence>
<sequence>MALKSENYIDRLKIVVYYNYFFLGYKGRE</sequence>
<dbReference type="STRING" id="39482.ERS852491_02620"/>
<dbReference type="EMBL" id="CYZU01000023">
    <property type="protein sequence ID" value="CUO57297.1"/>
    <property type="molecule type" value="Genomic_DNA"/>
</dbReference>
<name>A0A174G6Q1_9FIRM</name>
<organism evidence="1 2">
    <name type="scientific">Faecalicatena contorta</name>
    <dbReference type="NCBI Taxonomy" id="39482"/>
    <lineage>
        <taxon>Bacteria</taxon>
        <taxon>Bacillati</taxon>
        <taxon>Bacillota</taxon>
        <taxon>Clostridia</taxon>
        <taxon>Lachnospirales</taxon>
        <taxon>Lachnospiraceae</taxon>
        <taxon>Faecalicatena</taxon>
    </lineage>
</organism>
<proteinExistence type="predicted"/>
<gene>
    <name evidence="1" type="ORF">ERS852491_02620</name>
</gene>
<protein>
    <submittedName>
        <fullName evidence="1">Uncharacterized protein</fullName>
    </submittedName>
</protein>
<reference evidence="1 2" key="1">
    <citation type="submission" date="2015-09" db="EMBL/GenBank/DDBJ databases">
        <authorList>
            <consortium name="Pathogen Informatics"/>
        </authorList>
    </citation>
    <scope>NUCLEOTIDE SEQUENCE [LARGE SCALE GENOMIC DNA]</scope>
    <source>
        <strain evidence="1 2">2789STDY5834876</strain>
    </source>
</reference>
<accession>A0A174G6Q1</accession>
<evidence type="ECO:0000313" key="1">
    <source>
        <dbReference type="EMBL" id="CUO57297.1"/>
    </source>
</evidence>
<dbReference type="Proteomes" id="UP000095544">
    <property type="component" value="Unassembled WGS sequence"/>
</dbReference>
<dbReference type="AlphaFoldDB" id="A0A174G6Q1"/>